<evidence type="ECO:0000313" key="5">
    <source>
        <dbReference type="Proteomes" id="UP001168098"/>
    </source>
</evidence>
<dbReference type="PRINTS" id="PR00081">
    <property type="entry name" value="GDHRDH"/>
</dbReference>
<dbReference type="InterPro" id="IPR036291">
    <property type="entry name" value="NAD(P)-bd_dom_sf"/>
</dbReference>
<dbReference type="Pfam" id="PF00106">
    <property type="entry name" value="adh_short"/>
    <property type="match status" value="1"/>
</dbReference>
<keyword evidence="2" id="KW-0560">Oxidoreductase</keyword>
<protein>
    <submittedName>
        <fullName evidence="4">Uncharacterized protein</fullName>
    </submittedName>
</protein>
<gene>
    <name evidence="4" type="ORF">PVL29_007534</name>
</gene>
<dbReference type="Proteomes" id="UP001168098">
    <property type="component" value="Unassembled WGS sequence"/>
</dbReference>
<evidence type="ECO:0000256" key="2">
    <source>
        <dbReference type="ARBA" id="ARBA00023002"/>
    </source>
</evidence>
<dbReference type="EMBL" id="JARBHA010000006">
    <property type="protein sequence ID" value="KAJ9698501.1"/>
    <property type="molecule type" value="Genomic_DNA"/>
</dbReference>
<dbReference type="PROSITE" id="PS00061">
    <property type="entry name" value="ADH_SHORT"/>
    <property type="match status" value="1"/>
</dbReference>
<name>A0AA39DUW2_VITRO</name>
<dbReference type="InterPro" id="IPR002347">
    <property type="entry name" value="SDR_fam"/>
</dbReference>
<dbReference type="Gene3D" id="3.40.50.720">
    <property type="entry name" value="NAD(P)-binding Rossmann-like Domain"/>
    <property type="match status" value="1"/>
</dbReference>
<keyword evidence="1" id="KW-0521">NADP</keyword>
<keyword evidence="5" id="KW-1185">Reference proteome</keyword>
<evidence type="ECO:0000313" key="4">
    <source>
        <dbReference type="EMBL" id="KAJ9698501.1"/>
    </source>
</evidence>
<dbReference type="InterPro" id="IPR045000">
    <property type="entry name" value="TR"/>
</dbReference>
<comment type="similarity">
    <text evidence="3">Belongs to the short-chain dehydrogenases/reductases (SDR) family. SDR65C subfamily.</text>
</comment>
<evidence type="ECO:0000256" key="1">
    <source>
        <dbReference type="ARBA" id="ARBA00022857"/>
    </source>
</evidence>
<dbReference type="AlphaFoldDB" id="A0AA39DUW2"/>
<sequence>MAQSGCSNGDGRWSLKGMTALVTGGTRGIGHAIVEELAGLGARIHPCSRTETELNECLRDWEGRGFEVTGSKLMETISSKFNGRLNILINNAGTGKPGRTVEFTAEEFSTVMAVNSESVYHLCQLAHPLMKASGAGSIVLMSSVAGVVSLKYLSAYGATKGALNQLAKNLACEAQDNIRTNSVVPLFLSEKSFMEEVIRRTPQVGDPKEVSSLYCPLSEDTCEKCGSTLCLPTSSNITGQTICVDGGISVNDFNPSQC</sequence>
<dbReference type="PANTHER" id="PTHR42898:SF6">
    <property type="entry name" value="NADP-DEPENDENT MANNITOL DEHYDROGENASE"/>
    <property type="match status" value="1"/>
</dbReference>
<dbReference type="PRINTS" id="PR00080">
    <property type="entry name" value="SDRFAMILY"/>
</dbReference>
<proteinExistence type="inferred from homology"/>
<dbReference type="SUPFAM" id="SSF51735">
    <property type="entry name" value="NAD(P)-binding Rossmann-fold domains"/>
    <property type="match status" value="1"/>
</dbReference>
<reference evidence="4 5" key="1">
    <citation type="journal article" date="2023" name="BMC Biotechnol.">
        <title>Vitis rotundifolia cv Carlos genome sequencing.</title>
        <authorList>
            <person name="Huff M."/>
            <person name="Hulse-Kemp A."/>
            <person name="Scheffler B."/>
            <person name="Youngblood R."/>
            <person name="Simpson S."/>
            <person name="Babiker E."/>
            <person name="Staton M."/>
        </authorList>
    </citation>
    <scope>NUCLEOTIDE SEQUENCE [LARGE SCALE GENOMIC DNA]</scope>
    <source>
        <tissue evidence="4">Leaf</tissue>
    </source>
</reference>
<comment type="caution">
    <text evidence="4">The sequence shown here is derived from an EMBL/GenBank/DDBJ whole genome shotgun (WGS) entry which is preliminary data.</text>
</comment>
<organism evidence="4 5">
    <name type="scientific">Vitis rotundifolia</name>
    <name type="common">Muscadine grape</name>
    <dbReference type="NCBI Taxonomy" id="103349"/>
    <lineage>
        <taxon>Eukaryota</taxon>
        <taxon>Viridiplantae</taxon>
        <taxon>Streptophyta</taxon>
        <taxon>Embryophyta</taxon>
        <taxon>Tracheophyta</taxon>
        <taxon>Spermatophyta</taxon>
        <taxon>Magnoliopsida</taxon>
        <taxon>eudicotyledons</taxon>
        <taxon>Gunneridae</taxon>
        <taxon>Pentapetalae</taxon>
        <taxon>rosids</taxon>
        <taxon>Vitales</taxon>
        <taxon>Vitaceae</taxon>
        <taxon>Viteae</taxon>
        <taxon>Vitis</taxon>
    </lineage>
</organism>
<dbReference type="GO" id="GO:0016491">
    <property type="term" value="F:oxidoreductase activity"/>
    <property type="evidence" value="ECO:0007669"/>
    <property type="project" value="UniProtKB-KW"/>
</dbReference>
<dbReference type="PANTHER" id="PTHR42898">
    <property type="entry name" value="TROPINONE REDUCTASE"/>
    <property type="match status" value="1"/>
</dbReference>
<accession>A0AA39DUW2</accession>
<evidence type="ECO:0000256" key="3">
    <source>
        <dbReference type="ARBA" id="ARBA00025714"/>
    </source>
</evidence>
<dbReference type="InterPro" id="IPR020904">
    <property type="entry name" value="Sc_DH/Rdtase_CS"/>
</dbReference>